<proteinExistence type="predicted"/>
<dbReference type="Proteomes" id="UP000752696">
    <property type="component" value="Unassembled WGS sequence"/>
</dbReference>
<feature type="non-terminal residue" evidence="1">
    <location>
        <position position="1"/>
    </location>
</feature>
<dbReference type="AlphaFoldDB" id="A0A6V7H190"/>
<keyword evidence="2" id="KW-1185">Reference proteome</keyword>
<evidence type="ECO:0000313" key="1">
    <source>
        <dbReference type="EMBL" id="CAD1472720.1"/>
    </source>
</evidence>
<organism evidence="1 2">
    <name type="scientific">Heterotrigona itama</name>
    <dbReference type="NCBI Taxonomy" id="395501"/>
    <lineage>
        <taxon>Eukaryota</taxon>
        <taxon>Metazoa</taxon>
        <taxon>Ecdysozoa</taxon>
        <taxon>Arthropoda</taxon>
        <taxon>Hexapoda</taxon>
        <taxon>Insecta</taxon>
        <taxon>Pterygota</taxon>
        <taxon>Neoptera</taxon>
        <taxon>Endopterygota</taxon>
        <taxon>Hymenoptera</taxon>
        <taxon>Apocrita</taxon>
        <taxon>Aculeata</taxon>
        <taxon>Apoidea</taxon>
        <taxon>Anthophila</taxon>
        <taxon>Apidae</taxon>
        <taxon>Heterotrigona</taxon>
    </lineage>
</organism>
<accession>A0A6V7H190</accession>
<sequence>FTKRSSKFLGSPCPLCVAIIFLTSLRAALFCNCCRSNSASPSVASTVYLCPFLAISFGVNPEMREFISSFNAHFHFV</sequence>
<reference evidence="1" key="1">
    <citation type="submission" date="2020-07" db="EMBL/GenBank/DDBJ databases">
        <authorList>
            <person name="Nazaruddin N."/>
        </authorList>
    </citation>
    <scope>NUCLEOTIDE SEQUENCE</scope>
</reference>
<comment type="caution">
    <text evidence="1">The sequence shown here is derived from an EMBL/GenBank/DDBJ whole genome shotgun (WGS) entry which is preliminary data.</text>
</comment>
<gene>
    <name evidence="1" type="ORF">MHI_LOCUS315242</name>
</gene>
<dbReference type="EMBL" id="CAJDYZ010005718">
    <property type="protein sequence ID" value="CAD1472720.1"/>
    <property type="molecule type" value="Genomic_DNA"/>
</dbReference>
<evidence type="ECO:0000313" key="2">
    <source>
        <dbReference type="Proteomes" id="UP000752696"/>
    </source>
</evidence>
<name>A0A6V7H190_9HYME</name>
<protein>
    <submittedName>
        <fullName evidence="1">Uncharacterized protein</fullName>
    </submittedName>
</protein>